<name>A0A9D4V343_ADICA</name>
<feature type="compositionally biased region" description="Low complexity" evidence="1">
    <location>
        <begin position="92"/>
        <end position="102"/>
    </location>
</feature>
<evidence type="ECO:0000256" key="1">
    <source>
        <dbReference type="SAM" id="MobiDB-lite"/>
    </source>
</evidence>
<gene>
    <name evidence="2" type="ORF">GOP47_0007896</name>
</gene>
<proteinExistence type="predicted"/>
<feature type="non-terminal residue" evidence="2">
    <location>
        <position position="212"/>
    </location>
</feature>
<accession>A0A9D4V343</accession>
<comment type="caution">
    <text evidence="2">The sequence shown here is derived from an EMBL/GenBank/DDBJ whole genome shotgun (WGS) entry which is preliminary data.</text>
</comment>
<protein>
    <submittedName>
        <fullName evidence="2">Uncharacterized protein</fullName>
    </submittedName>
</protein>
<feature type="compositionally biased region" description="Pro residues" evidence="1">
    <location>
        <begin position="103"/>
        <end position="112"/>
    </location>
</feature>
<evidence type="ECO:0000313" key="3">
    <source>
        <dbReference type="Proteomes" id="UP000886520"/>
    </source>
</evidence>
<dbReference type="Proteomes" id="UP000886520">
    <property type="component" value="Chromosome 7"/>
</dbReference>
<reference evidence="2" key="1">
    <citation type="submission" date="2021-01" db="EMBL/GenBank/DDBJ databases">
        <title>Adiantum capillus-veneris genome.</title>
        <authorList>
            <person name="Fang Y."/>
            <person name="Liao Q."/>
        </authorList>
    </citation>
    <scope>NUCLEOTIDE SEQUENCE</scope>
    <source>
        <strain evidence="2">H3</strain>
        <tissue evidence="2">Leaf</tissue>
    </source>
</reference>
<keyword evidence="3" id="KW-1185">Reference proteome</keyword>
<dbReference type="EMBL" id="JABFUD020000007">
    <property type="protein sequence ID" value="KAI5078072.1"/>
    <property type="molecule type" value="Genomic_DNA"/>
</dbReference>
<evidence type="ECO:0000313" key="2">
    <source>
        <dbReference type="EMBL" id="KAI5078072.1"/>
    </source>
</evidence>
<sequence>MRISAPSVMRRGGVALLVTSFLTTIKPKIDCLATSRSNCTTELAATSNVPTTRLIILPAPPVTRPAGVPAPPGETPPAPALPAPPPAPAPARTPLGAPVLPGVKPPASPPAPVPAPLPSPAPVLMPGPSFWLEPGTRFESAEAGASCWWLCRWHGQYPQVRLSREALEPSPKLTGYISQPATWRSWPLKLQKELADQSVRLLIMISSGGDQG</sequence>
<feature type="compositionally biased region" description="Pro residues" evidence="1">
    <location>
        <begin position="65"/>
        <end position="91"/>
    </location>
</feature>
<feature type="region of interest" description="Disordered" evidence="1">
    <location>
        <begin position="65"/>
        <end position="112"/>
    </location>
</feature>
<organism evidence="2 3">
    <name type="scientific">Adiantum capillus-veneris</name>
    <name type="common">Maidenhair fern</name>
    <dbReference type="NCBI Taxonomy" id="13818"/>
    <lineage>
        <taxon>Eukaryota</taxon>
        <taxon>Viridiplantae</taxon>
        <taxon>Streptophyta</taxon>
        <taxon>Embryophyta</taxon>
        <taxon>Tracheophyta</taxon>
        <taxon>Polypodiopsida</taxon>
        <taxon>Polypodiidae</taxon>
        <taxon>Polypodiales</taxon>
        <taxon>Pteridineae</taxon>
        <taxon>Pteridaceae</taxon>
        <taxon>Vittarioideae</taxon>
        <taxon>Adiantum</taxon>
    </lineage>
</organism>
<dbReference type="AlphaFoldDB" id="A0A9D4V343"/>